<proteinExistence type="inferred from homology"/>
<evidence type="ECO:0000313" key="3">
    <source>
        <dbReference type="Proteomes" id="UP000051386"/>
    </source>
</evidence>
<dbReference type="PANTHER" id="PTHR35024:SF4">
    <property type="entry name" value="POLYMER-FORMING CYTOSKELETAL PROTEIN"/>
    <property type="match status" value="1"/>
</dbReference>
<dbReference type="Pfam" id="PF04519">
    <property type="entry name" value="Bactofilin"/>
    <property type="match status" value="1"/>
</dbReference>
<gene>
    <name evidence="2" type="ORF">ABB28_14035</name>
</gene>
<dbReference type="Proteomes" id="UP000051386">
    <property type="component" value="Unassembled WGS sequence"/>
</dbReference>
<sequence>MFGSSKSSRDGQLVVDALIGSQVVIRGDVEFSGGLYVEGRIHGKVIAQEGASAANITLSDNGVVEGEIRAQVVVISGRMDGDVHASERVELTPSARVNGNIHYQVVEMAAGAQLNGRLIHASAPMAALPPPEGAAEDAGTGKGDTAARRKLAEAMA</sequence>
<evidence type="ECO:0000313" key="2">
    <source>
        <dbReference type="EMBL" id="KRG72764.1"/>
    </source>
</evidence>
<dbReference type="PATRIC" id="fig|517011.3.peg.2728"/>
<dbReference type="PANTHER" id="PTHR35024">
    <property type="entry name" value="HYPOTHETICAL CYTOSOLIC PROTEIN"/>
    <property type="match status" value="1"/>
</dbReference>
<organism evidence="2 3">
    <name type="scientific">Stenotrophomonas chelatiphaga</name>
    <dbReference type="NCBI Taxonomy" id="517011"/>
    <lineage>
        <taxon>Bacteria</taxon>
        <taxon>Pseudomonadati</taxon>
        <taxon>Pseudomonadota</taxon>
        <taxon>Gammaproteobacteria</taxon>
        <taxon>Lysobacterales</taxon>
        <taxon>Lysobacteraceae</taxon>
        <taxon>Stenotrophomonas</taxon>
    </lineage>
</organism>
<dbReference type="AlphaFoldDB" id="A0A0R0CS02"/>
<dbReference type="InterPro" id="IPR007607">
    <property type="entry name" value="BacA/B"/>
</dbReference>
<comment type="similarity">
    <text evidence="1">Belongs to the bactofilin family.</text>
</comment>
<accession>A0A0R0CS02</accession>
<dbReference type="EMBL" id="LDJK01000067">
    <property type="protein sequence ID" value="KRG72764.1"/>
    <property type="molecule type" value="Genomic_DNA"/>
</dbReference>
<keyword evidence="3" id="KW-1185">Reference proteome</keyword>
<protein>
    <submittedName>
        <fullName evidence="2">Cell shape determination protein CcmA</fullName>
    </submittedName>
</protein>
<name>A0A0R0CS02_9GAMM</name>
<dbReference type="RefSeq" id="WP_057509208.1">
    <property type="nucleotide sequence ID" value="NZ_JANUEG010000005.1"/>
</dbReference>
<evidence type="ECO:0000256" key="1">
    <source>
        <dbReference type="ARBA" id="ARBA00044755"/>
    </source>
</evidence>
<comment type="caution">
    <text evidence="2">The sequence shown here is derived from an EMBL/GenBank/DDBJ whole genome shotgun (WGS) entry which is preliminary data.</text>
</comment>
<reference evidence="2 3" key="1">
    <citation type="submission" date="2015-05" db="EMBL/GenBank/DDBJ databases">
        <title>Genome sequencing and analysis of members of genus Stenotrophomonas.</title>
        <authorList>
            <person name="Patil P.P."/>
            <person name="Midha S."/>
            <person name="Patil P.B."/>
        </authorList>
    </citation>
    <scope>NUCLEOTIDE SEQUENCE [LARGE SCALE GENOMIC DNA]</scope>
    <source>
        <strain evidence="2 3">DSM 21508</strain>
    </source>
</reference>